<feature type="domain" description="HTH gntR-type" evidence="4">
    <location>
        <begin position="3"/>
        <end position="71"/>
    </location>
</feature>
<keyword evidence="3" id="KW-0804">Transcription</keyword>
<organism evidence="5 6">
    <name type="scientific">Brochothrix thermosphacta</name>
    <name type="common">Microbacterium thermosphactum</name>
    <dbReference type="NCBI Taxonomy" id="2756"/>
    <lineage>
        <taxon>Bacteria</taxon>
        <taxon>Bacillati</taxon>
        <taxon>Bacillota</taxon>
        <taxon>Bacilli</taxon>
        <taxon>Bacillales</taxon>
        <taxon>Listeriaceae</taxon>
        <taxon>Brochothrix</taxon>
    </lineage>
</organism>
<dbReference type="InterPro" id="IPR036390">
    <property type="entry name" value="WH_DNA-bd_sf"/>
</dbReference>
<keyword evidence="2" id="KW-0238">DNA-binding</keyword>
<dbReference type="OrthoDB" id="9813468at2"/>
<keyword evidence="6" id="KW-1185">Reference proteome</keyword>
<dbReference type="Gene3D" id="3.40.50.2300">
    <property type="match status" value="2"/>
</dbReference>
<dbReference type="STRING" id="2756.BFR44_03020"/>
<dbReference type="CDD" id="cd07377">
    <property type="entry name" value="WHTH_GntR"/>
    <property type="match status" value="1"/>
</dbReference>
<dbReference type="CDD" id="cd06267">
    <property type="entry name" value="PBP1_LacI_sugar_binding-like"/>
    <property type="match status" value="1"/>
</dbReference>
<dbReference type="Proteomes" id="UP000243591">
    <property type="component" value="Chromosome"/>
</dbReference>
<dbReference type="SMART" id="SM00345">
    <property type="entry name" value="HTH_GNTR"/>
    <property type="match status" value="1"/>
</dbReference>
<dbReference type="GeneID" id="66535988"/>
<dbReference type="SUPFAM" id="SSF46785">
    <property type="entry name" value="Winged helix' DNA-binding domain"/>
    <property type="match status" value="1"/>
</dbReference>
<dbReference type="Gene3D" id="1.10.10.10">
    <property type="entry name" value="Winged helix-like DNA-binding domain superfamily/Winged helix DNA-binding domain"/>
    <property type="match status" value="1"/>
</dbReference>
<dbReference type="Pfam" id="PF00392">
    <property type="entry name" value="GntR"/>
    <property type="match status" value="1"/>
</dbReference>
<dbReference type="SUPFAM" id="SSF53822">
    <property type="entry name" value="Periplasmic binding protein-like I"/>
    <property type="match status" value="1"/>
</dbReference>
<dbReference type="PRINTS" id="PR00035">
    <property type="entry name" value="HTHGNTR"/>
</dbReference>
<sequence>MKQPLYQQILNDLKADITAGTYLPEDKLPTELELSERYGVSRITSKRALVELENEGMIYRLRGKGSFVCAKDGLTEEKTVAKTDILFIMPFPHNAGLGDYTQGMLRCLEETSYRLQVQPHQYLSSTDVAEIVAQYAGIIYYPTNNSSDLELLYGLHLNALPTVLLDKEFESLPFSAVVADNQQGGFEATQHLIAQGHQQVAFVSTEHLGEVSSVRERYFGYMKALHAAGATQPIHLKKTGTEEVSVYLEQVTRQLLDQGITGVIAENDIIAIQLINTMKQMGYQVPADFAVVGFDNIQAASLLEPSLTTISQKFEEMGTIASQTLLAEISQPTQVKEKHIVPVELIVRKSSQIESGG</sequence>
<dbReference type="AlphaFoldDB" id="A0A1D2LK43"/>
<evidence type="ECO:0000259" key="4">
    <source>
        <dbReference type="PROSITE" id="PS50949"/>
    </source>
</evidence>
<dbReference type="Pfam" id="PF13377">
    <property type="entry name" value="Peripla_BP_3"/>
    <property type="match status" value="1"/>
</dbReference>
<dbReference type="PANTHER" id="PTHR30146:SF109">
    <property type="entry name" value="HTH-TYPE TRANSCRIPTIONAL REGULATOR GALS"/>
    <property type="match status" value="1"/>
</dbReference>
<evidence type="ECO:0000256" key="1">
    <source>
        <dbReference type="ARBA" id="ARBA00023015"/>
    </source>
</evidence>
<evidence type="ECO:0000313" key="5">
    <source>
        <dbReference type="EMBL" id="ATF24939.1"/>
    </source>
</evidence>
<dbReference type="RefSeq" id="WP_069120595.1">
    <property type="nucleotide sequence ID" value="NZ_CBCPJR010000001.1"/>
</dbReference>
<dbReference type="InterPro" id="IPR046335">
    <property type="entry name" value="LacI/GalR-like_sensor"/>
</dbReference>
<gene>
    <name evidence="5" type="ORF">CNY62_00315</name>
</gene>
<dbReference type="PROSITE" id="PS50949">
    <property type="entry name" value="HTH_GNTR"/>
    <property type="match status" value="1"/>
</dbReference>
<evidence type="ECO:0000256" key="3">
    <source>
        <dbReference type="ARBA" id="ARBA00023163"/>
    </source>
</evidence>
<dbReference type="InterPro" id="IPR036388">
    <property type="entry name" value="WH-like_DNA-bd_sf"/>
</dbReference>
<dbReference type="InterPro" id="IPR000524">
    <property type="entry name" value="Tscrpt_reg_HTH_GntR"/>
</dbReference>
<dbReference type="GO" id="GO:0003700">
    <property type="term" value="F:DNA-binding transcription factor activity"/>
    <property type="evidence" value="ECO:0007669"/>
    <property type="project" value="InterPro"/>
</dbReference>
<protein>
    <submittedName>
        <fullName evidence="5">GntR family transcriptional regulator</fullName>
    </submittedName>
</protein>
<dbReference type="EMBL" id="CP023483">
    <property type="protein sequence ID" value="ATF24939.1"/>
    <property type="molecule type" value="Genomic_DNA"/>
</dbReference>
<name>A0A1D2LK43_BROTH</name>
<evidence type="ECO:0000256" key="2">
    <source>
        <dbReference type="ARBA" id="ARBA00023125"/>
    </source>
</evidence>
<proteinExistence type="predicted"/>
<keyword evidence="1" id="KW-0805">Transcription regulation</keyword>
<evidence type="ECO:0000313" key="6">
    <source>
        <dbReference type="Proteomes" id="UP000243591"/>
    </source>
</evidence>
<dbReference type="GO" id="GO:0000976">
    <property type="term" value="F:transcription cis-regulatory region binding"/>
    <property type="evidence" value="ECO:0007669"/>
    <property type="project" value="TreeGrafter"/>
</dbReference>
<dbReference type="PANTHER" id="PTHR30146">
    <property type="entry name" value="LACI-RELATED TRANSCRIPTIONAL REPRESSOR"/>
    <property type="match status" value="1"/>
</dbReference>
<dbReference type="KEGG" id="bths:CNY62_00315"/>
<dbReference type="InterPro" id="IPR028082">
    <property type="entry name" value="Peripla_BP_I"/>
</dbReference>
<reference evidence="5 6" key="1">
    <citation type="submission" date="2017-09" db="EMBL/GenBank/DDBJ databases">
        <title>Complete Genome Sequences of Two Strains of the Meat Spoilage Bacterium Brochothrix thermosphacta Isolated from Ground Chicken.</title>
        <authorList>
            <person name="Paoli G.C."/>
            <person name="Wijey C."/>
            <person name="Chen C.-Y."/>
            <person name="Nguyen L."/>
            <person name="Yan X."/>
            <person name="Irwin P.L."/>
        </authorList>
    </citation>
    <scope>NUCLEOTIDE SEQUENCE [LARGE SCALE GENOMIC DNA]</scope>
    <source>
        <strain evidence="5 6">BI</strain>
    </source>
</reference>
<accession>A0A1D2LK43</accession>